<name>A0A4Y2WPU6_ARAVE</name>
<dbReference type="Gene3D" id="3.30.420.10">
    <property type="entry name" value="Ribonuclease H-like superfamily/Ribonuclease H"/>
    <property type="match status" value="1"/>
</dbReference>
<dbReference type="GO" id="GO:0006313">
    <property type="term" value="P:DNA transposition"/>
    <property type="evidence" value="ECO:0007669"/>
    <property type="project" value="InterPro"/>
</dbReference>
<accession>A0A4Y2WPU6</accession>
<dbReference type="PANTHER" id="PTHR23022:SF135">
    <property type="entry name" value="SI:DKEY-77F5.3"/>
    <property type="match status" value="1"/>
</dbReference>
<feature type="non-terminal residue" evidence="4">
    <location>
        <position position="336"/>
    </location>
</feature>
<dbReference type="Pfam" id="PF01498">
    <property type="entry name" value="HTH_Tnp_Tc3_2"/>
    <property type="match status" value="1"/>
</dbReference>
<dbReference type="InterPro" id="IPR038717">
    <property type="entry name" value="Tc1-like_DDE_dom"/>
</dbReference>
<dbReference type="AlphaFoldDB" id="A0A4Y2WPU6"/>
<evidence type="ECO:0000259" key="2">
    <source>
        <dbReference type="Pfam" id="PF01498"/>
    </source>
</evidence>
<dbReference type="Pfam" id="PF13358">
    <property type="entry name" value="DDE_3"/>
    <property type="match status" value="1"/>
</dbReference>
<dbReference type="InterPro" id="IPR002492">
    <property type="entry name" value="Transposase_Tc1-like"/>
</dbReference>
<dbReference type="EMBL" id="BGPR01063552">
    <property type="protein sequence ID" value="GBO38738.1"/>
    <property type="molecule type" value="Genomic_DNA"/>
</dbReference>
<dbReference type="GO" id="GO:0003677">
    <property type="term" value="F:DNA binding"/>
    <property type="evidence" value="ECO:0007669"/>
    <property type="project" value="InterPro"/>
</dbReference>
<feature type="domain" description="Tc1-like transposase DDE" evidence="3">
    <location>
        <begin position="194"/>
        <end position="333"/>
    </location>
</feature>
<comment type="caution">
    <text evidence="4">The sequence shown here is derived from an EMBL/GenBank/DDBJ whole genome shotgun (WGS) entry which is preliminary data.</text>
</comment>
<organism evidence="4 5">
    <name type="scientific">Araneus ventricosus</name>
    <name type="common">Orbweaver spider</name>
    <name type="synonym">Epeira ventricosa</name>
    <dbReference type="NCBI Taxonomy" id="182803"/>
    <lineage>
        <taxon>Eukaryota</taxon>
        <taxon>Metazoa</taxon>
        <taxon>Ecdysozoa</taxon>
        <taxon>Arthropoda</taxon>
        <taxon>Chelicerata</taxon>
        <taxon>Arachnida</taxon>
        <taxon>Araneae</taxon>
        <taxon>Araneomorphae</taxon>
        <taxon>Entelegynae</taxon>
        <taxon>Araneoidea</taxon>
        <taxon>Araneidae</taxon>
        <taxon>Araneus</taxon>
    </lineage>
</organism>
<evidence type="ECO:0000256" key="1">
    <source>
        <dbReference type="SAM" id="MobiDB-lite"/>
    </source>
</evidence>
<dbReference type="InterPro" id="IPR052338">
    <property type="entry name" value="Transposase_5"/>
</dbReference>
<dbReference type="GO" id="GO:0015074">
    <property type="term" value="P:DNA integration"/>
    <property type="evidence" value="ECO:0007669"/>
    <property type="project" value="InterPro"/>
</dbReference>
<evidence type="ECO:0000313" key="5">
    <source>
        <dbReference type="Proteomes" id="UP000499080"/>
    </source>
</evidence>
<protein>
    <submittedName>
        <fullName evidence="4">Transposable element Tcb1 transposase</fullName>
    </submittedName>
</protein>
<reference evidence="4 5" key="1">
    <citation type="journal article" date="2019" name="Sci. Rep.">
        <title>Orb-weaving spider Araneus ventricosus genome elucidates the spidroin gene catalogue.</title>
        <authorList>
            <person name="Kono N."/>
            <person name="Nakamura H."/>
            <person name="Ohtoshi R."/>
            <person name="Moran D.A.P."/>
            <person name="Shinohara A."/>
            <person name="Yoshida Y."/>
            <person name="Fujiwara M."/>
            <person name="Mori M."/>
            <person name="Tomita M."/>
            <person name="Arakawa K."/>
        </authorList>
    </citation>
    <scope>NUCLEOTIDE SEQUENCE [LARGE SCALE GENOMIC DNA]</scope>
</reference>
<feature type="region of interest" description="Disordered" evidence="1">
    <location>
        <begin position="64"/>
        <end position="84"/>
    </location>
</feature>
<evidence type="ECO:0000313" key="4">
    <source>
        <dbReference type="EMBL" id="GBO38738.1"/>
    </source>
</evidence>
<dbReference type="Proteomes" id="UP000499080">
    <property type="component" value="Unassembled WGS sequence"/>
</dbReference>
<feature type="compositionally biased region" description="Polar residues" evidence="1">
    <location>
        <begin position="64"/>
        <end position="81"/>
    </location>
</feature>
<dbReference type="PANTHER" id="PTHR23022">
    <property type="entry name" value="TRANSPOSABLE ELEMENT-RELATED"/>
    <property type="match status" value="1"/>
</dbReference>
<evidence type="ECO:0000259" key="3">
    <source>
        <dbReference type="Pfam" id="PF13358"/>
    </source>
</evidence>
<proteinExistence type="predicted"/>
<keyword evidence="5" id="KW-1185">Reference proteome</keyword>
<dbReference type="InterPro" id="IPR036397">
    <property type="entry name" value="RNaseH_sf"/>
</dbReference>
<sequence length="336" mass="38386">MLKYLSESSLDVSGVPYHANCTRPMPSQRLHQIKQTPVDKQGLWINDVVSILVYVHPSDTIGNETRQTRQRVSSHQQSNGSVVGPRRGVKLCAVQSTTIQDTGRPRVTTPNEDRYLAVTAKRNRRSTASDLSRQLSSATGTTVSRQTVYRRLGHIGLYARRPVRCVPLTATHCRLRLAWSREHALWTPQQWSCVMFSDESRFSLQSDSRRIFIWRAPGTCYHQENTIERHRYGDAGWLVWGGIILGSRTDLHVQSVTMTGHIYRDVILEQHVHLFRGAMGAEFLFMDDNARAHRANIVDECLQSDDITRMDCPAYSPDLKPIEHVWDMLGRRIAVR</sequence>
<feature type="domain" description="Transposase Tc1-like" evidence="2">
    <location>
        <begin position="113"/>
        <end position="183"/>
    </location>
</feature>
<gene>
    <name evidence="4" type="primary">TCB1_743</name>
    <name evidence="4" type="ORF">AVEN_57266_1</name>
</gene>